<reference evidence="2 3" key="1">
    <citation type="journal article" date="2013" name="Curr. Biol.">
        <title>The Genome of the Foraminiferan Reticulomyxa filosa.</title>
        <authorList>
            <person name="Glockner G."/>
            <person name="Hulsmann N."/>
            <person name="Schleicher M."/>
            <person name="Noegel A.A."/>
            <person name="Eichinger L."/>
            <person name="Gallinger C."/>
            <person name="Pawlowski J."/>
            <person name="Sierra R."/>
            <person name="Euteneuer U."/>
            <person name="Pillet L."/>
            <person name="Moustafa A."/>
            <person name="Platzer M."/>
            <person name="Groth M."/>
            <person name="Szafranski K."/>
            <person name="Schliwa M."/>
        </authorList>
    </citation>
    <scope>NUCLEOTIDE SEQUENCE [LARGE SCALE GENOMIC DNA]</scope>
</reference>
<comment type="caution">
    <text evidence="2">The sequence shown here is derived from an EMBL/GenBank/DDBJ whole genome shotgun (WGS) entry which is preliminary data.</text>
</comment>
<evidence type="ECO:0000256" key="1">
    <source>
        <dbReference type="SAM" id="Phobius"/>
    </source>
</evidence>
<sequence length="224" mass="26998">VFDYEHRTIMLFNEKKLKIKSLQVGNPKNSSLEFNVYIQFLMILTMYMTHTKWTCLIINHTRHFRTIKCDDRNSLSNFVSVNESKNVNAFEFNSFHVIWKDSYKKIFKEPLNPYSVTFKHGIRHFKDKLQVRDRFVHGSDEPIYFKCKTELSSKISNENNMYSWYPTNAQLILKEIIYQKVFQFKIFIRHQKTKFNSLLYESELHKLKHIQGIVNVKVTRNKQL</sequence>
<organism evidence="2 3">
    <name type="scientific">Reticulomyxa filosa</name>
    <dbReference type="NCBI Taxonomy" id="46433"/>
    <lineage>
        <taxon>Eukaryota</taxon>
        <taxon>Sar</taxon>
        <taxon>Rhizaria</taxon>
        <taxon>Retaria</taxon>
        <taxon>Foraminifera</taxon>
        <taxon>Monothalamids</taxon>
        <taxon>Reticulomyxidae</taxon>
        <taxon>Reticulomyxa</taxon>
    </lineage>
</organism>
<dbReference type="Proteomes" id="UP000023152">
    <property type="component" value="Unassembled WGS sequence"/>
</dbReference>
<gene>
    <name evidence="2" type="ORF">RFI_40083</name>
</gene>
<keyword evidence="3" id="KW-1185">Reference proteome</keyword>
<keyword evidence="1" id="KW-1133">Transmembrane helix</keyword>
<evidence type="ECO:0000313" key="2">
    <source>
        <dbReference type="EMBL" id="ETN97446.1"/>
    </source>
</evidence>
<evidence type="ECO:0000313" key="3">
    <source>
        <dbReference type="Proteomes" id="UP000023152"/>
    </source>
</evidence>
<feature type="transmembrane region" description="Helical" evidence="1">
    <location>
        <begin position="36"/>
        <end position="58"/>
    </location>
</feature>
<feature type="non-terminal residue" evidence="2">
    <location>
        <position position="1"/>
    </location>
</feature>
<protein>
    <submittedName>
        <fullName evidence="2">Uncharacterized protein</fullName>
    </submittedName>
</protein>
<proteinExistence type="predicted"/>
<keyword evidence="1" id="KW-0472">Membrane</keyword>
<accession>X6L8P8</accession>
<dbReference type="AlphaFoldDB" id="X6L8P8"/>
<name>X6L8P8_RETFI</name>
<keyword evidence="1" id="KW-0812">Transmembrane</keyword>
<dbReference type="EMBL" id="ASPP01049687">
    <property type="protein sequence ID" value="ETN97446.1"/>
    <property type="molecule type" value="Genomic_DNA"/>
</dbReference>